<dbReference type="Proteomes" id="UP000032180">
    <property type="component" value="Chromosome 6"/>
</dbReference>
<dbReference type="Gramene" id="LPERR06G06250.1">
    <property type="protein sequence ID" value="LPERR06G06250.1"/>
    <property type="gene ID" value="LPERR06G06250"/>
</dbReference>
<protein>
    <submittedName>
        <fullName evidence="1">Uncharacterized protein</fullName>
    </submittedName>
</protein>
<dbReference type="EnsemblPlants" id="LPERR06G06250.1">
    <property type="protein sequence ID" value="LPERR06G06250.1"/>
    <property type="gene ID" value="LPERR06G06250"/>
</dbReference>
<accession>A0A0D9WN37</accession>
<dbReference type="AlphaFoldDB" id="A0A0D9WN37"/>
<organism evidence="1 2">
    <name type="scientific">Leersia perrieri</name>
    <dbReference type="NCBI Taxonomy" id="77586"/>
    <lineage>
        <taxon>Eukaryota</taxon>
        <taxon>Viridiplantae</taxon>
        <taxon>Streptophyta</taxon>
        <taxon>Embryophyta</taxon>
        <taxon>Tracheophyta</taxon>
        <taxon>Spermatophyta</taxon>
        <taxon>Magnoliopsida</taxon>
        <taxon>Liliopsida</taxon>
        <taxon>Poales</taxon>
        <taxon>Poaceae</taxon>
        <taxon>BOP clade</taxon>
        <taxon>Oryzoideae</taxon>
        <taxon>Oryzeae</taxon>
        <taxon>Oryzinae</taxon>
        <taxon>Leersia</taxon>
    </lineage>
</organism>
<reference evidence="1 2" key="1">
    <citation type="submission" date="2012-08" db="EMBL/GenBank/DDBJ databases">
        <title>Oryza genome evolution.</title>
        <authorList>
            <person name="Wing R.A."/>
        </authorList>
    </citation>
    <scope>NUCLEOTIDE SEQUENCE</scope>
</reference>
<sequence length="76" mass="8377">MAMGGNRKSSHCYGQALVQLWVLADETSTMAVEIARTHHVLISKFKRRWKTVAMWPKVSPGAAAVRIAASRAKQLA</sequence>
<reference evidence="1" key="3">
    <citation type="submission" date="2015-04" db="UniProtKB">
        <authorList>
            <consortium name="EnsemblPlants"/>
        </authorList>
    </citation>
    <scope>IDENTIFICATION</scope>
</reference>
<reference evidence="2" key="2">
    <citation type="submission" date="2013-12" db="EMBL/GenBank/DDBJ databases">
        <authorList>
            <person name="Yu Y."/>
            <person name="Lee S."/>
            <person name="de Baynast K."/>
            <person name="Wissotski M."/>
            <person name="Liu L."/>
            <person name="Talag J."/>
            <person name="Goicoechea J."/>
            <person name="Angelova A."/>
            <person name="Jetty R."/>
            <person name="Kudrna D."/>
            <person name="Golser W."/>
            <person name="Rivera L."/>
            <person name="Zhang J."/>
            <person name="Wing R."/>
        </authorList>
    </citation>
    <scope>NUCLEOTIDE SEQUENCE</scope>
</reference>
<dbReference type="HOGENOM" id="CLU_2658050_0_0_1"/>
<keyword evidence="2" id="KW-1185">Reference proteome</keyword>
<evidence type="ECO:0000313" key="2">
    <source>
        <dbReference type="Proteomes" id="UP000032180"/>
    </source>
</evidence>
<proteinExistence type="predicted"/>
<evidence type="ECO:0000313" key="1">
    <source>
        <dbReference type="EnsemblPlants" id="LPERR06G06250.1"/>
    </source>
</evidence>
<name>A0A0D9WN37_9ORYZ</name>